<organism evidence="1 2">
    <name type="scientific">Alteribacillus iranensis</name>
    <dbReference type="NCBI Taxonomy" id="930128"/>
    <lineage>
        <taxon>Bacteria</taxon>
        <taxon>Bacillati</taxon>
        <taxon>Bacillota</taxon>
        <taxon>Bacilli</taxon>
        <taxon>Bacillales</taxon>
        <taxon>Bacillaceae</taxon>
        <taxon>Alteribacillus</taxon>
    </lineage>
</organism>
<gene>
    <name evidence="1" type="ORF">SAMN05192532_10858</name>
</gene>
<protein>
    <submittedName>
        <fullName evidence="1">Uncharacterized protein</fullName>
    </submittedName>
</protein>
<dbReference type="AlphaFoldDB" id="A0A1I2F2V3"/>
<sequence>MSRASTGEEGENVGGREKFEVSGKMGDRDLTTVVRRLGRSSKRVFFFAADELSILFVIFG</sequence>
<evidence type="ECO:0000313" key="2">
    <source>
        <dbReference type="Proteomes" id="UP000199516"/>
    </source>
</evidence>
<reference evidence="1 2" key="1">
    <citation type="submission" date="2016-10" db="EMBL/GenBank/DDBJ databases">
        <authorList>
            <person name="de Groot N.N."/>
        </authorList>
    </citation>
    <scope>NUCLEOTIDE SEQUENCE [LARGE SCALE GENOMIC DNA]</scope>
    <source>
        <strain evidence="1 2">DSM 23995</strain>
    </source>
</reference>
<dbReference type="Proteomes" id="UP000199516">
    <property type="component" value="Unassembled WGS sequence"/>
</dbReference>
<evidence type="ECO:0000313" key="1">
    <source>
        <dbReference type="EMBL" id="SFE99303.1"/>
    </source>
</evidence>
<proteinExistence type="predicted"/>
<name>A0A1I2F2V3_9BACI</name>
<keyword evidence="2" id="KW-1185">Reference proteome</keyword>
<dbReference type="EMBL" id="FONT01000008">
    <property type="protein sequence ID" value="SFE99303.1"/>
    <property type="molecule type" value="Genomic_DNA"/>
</dbReference>
<accession>A0A1I2F2V3</accession>